<organism evidence="9 10">
    <name type="scientific">Streptomyces bohaiensis</name>
    <dbReference type="NCBI Taxonomy" id="1431344"/>
    <lineage>
        <taxon>Bacteria</taxon>
        <taxon>Bacillati</taxon>
        <taxon>Actinomycetota</taxon>
        <taxon>Actinomycetes</taxon>
        <taxon>Kitasatosporales</taxon>
        <taxon>Streptomycetaceae</taxon>
        <taxon>Streptomyces</taxon>
    </lineage>
</organism>
<dbReference type="SUPFAM" id="SSF88659">
    <property type="entry name" value="Sigma3 and sigma4 domains of RNA polymerase sigma factors"/>
    <property type="match status" value="1"/>
</dbReference>
<dbReference type="InterPro" id="IPR013325">
    <property type="entry name" value="RNA_pol_sigma_r2"/>
</dbReference>
<comment type="similarity">
    <text evidence="1">Belongs to the sigma-70 factor family. ECF subfamily.</text>
</comment>
<sequence length="276" mass="29375">MGARGSEPGSPGRIRATARARRSRRGAGVSEEVRASTAPSATAGTEPPAPASPPSGALRPETRQPPTAPGAASSPDGLPPPGAAPETAPAATGGVLATLDDSVLVVRAAEGDDDAFELLVRRHSPVLLRLATRLLGDRADAEDAVQDSFVSAWRRLPEFRRQSAFLTWMYRIVTNRCLNLLRARRPTSDLDAVAEPSAPDHQASPTRAAESSAAAAAMSRALDGLSAEQRACWVLRELHGLSYDEIADSVGITHQAVRGRIYRARRHLMEAMDAWR</sequence>
<dbReference type="Proteomes" id="UP000727056">
    <property type="component" value="Unassembled WGS sequence"/>
</dbReference>
<accession>A0ABX1CGX0</accession>
<evidence type="ECO:0000259" key="8">
    <source>
        <dbReference type="Pfam" id="PF08281"/>
    </source>
</evidence>
<dbReference type="InterPro" id="IPR007627">
    <property type="entry name" value="RNA_pol_sigma70_r2"/>
</dbReference>
<evidence type="ECO:0000256" key="3">
    <source>
        <dbReference type="ARBA" id="ARBA00023082"/>
    </source>
</evidence>
<keyword evidence="4" id="KW-0238">DNA-binding</keyword>
<feature type="domain" description="RNA polymerase sigma factor 70 region 4 type 2" evidence="8">
    <location>
        <begin position="217"/>
        <end position="268"/>
    </location>
</feature>
<dbReference type="Gene3D" id="1.10.1740.10">
    <property type="match status" value="1"/>
</dbReference>
<dbReference type="NCBIfam" id="TIGR02937">
    <property type="entry name" value="sigma70-ECF"/>
    <property type="match status" value="1"/>
</dbReference>
<feature type="region of interest" description="Disordered" evidence="6">
    <location>
        <begin position="191"/>
        <end position="210"/>
    </location>
</feature>
<feature type="domain" description="RNA polymerase sigma-70 region 2" evidence="7">
    <location>
        <begin position="119"/>
        <end position="185"/>
    </location>
</feature>
<proteinExistence type="inferred from homology"/>
<protein>
    <submittedName>
        <fullName evidence="9">RNA polymerase sigma factor</fullName>
    </submittedName>
</protein>
<dbReference type="Pfam" id="PF04542">
    <property type="entry name" value="Sigma70_r2"/>
    <property type="match status" value="1"/>
</dbReference>
<evidence type="ECO:0000256" key="2">
    <source>
        <dbReference type="ARBA" id="ARBA00023015"/>
    </source>
</evidence>
<dbReference type="CDD" id="cd06171">
    <property type="entry name" value="Sigma70_r4"/>
    <property type="match status" value="1"/>
</dbReference>
<evidence type="ECO:0000256" key="6">
    <source>
        <dbReference type="SAM" id="MobiDB-lite"/>
    </source>
</evidence>
<evidence type="ECO:0000313" key="9">
    <source>
        <dbReference type="EMBL" id="NJQ17591.1"/>
    </source>
</evidence>
<keyword evidence="10" id="KW-1185">Reference proteome</keyword>
<dbReference type="PANTHER" id="PTHR43133">
    <property type="entry name" value="RNA POLYMERASE ECF-TYPE SIGMA FACTO"/>
    <property type="match status" value="1"/>
</dbReference>
<feature type="compositionally biased region" description="Low complexity" evidence="6">
    <location>
        <begin position="35"/>
        <end position="46"/>
    </location>
</feature>
<dbReference type="PANTHER" id="PTHR43133:SF8">
    <property type="entry name" value="RNA POLYMERASE SIGMA FACTOR HI_1459-RELATED"/>
    <property type="match status" value="1"/>
</dbReference>
<dbReference type="SUPFAM" id="SSF88946">
    <property type="entry name" value="Sigma2 domain of RNA polymerase sigma factors"/>
    <property type="match status" value="1"/>
</dbReference>
<gene>
    <name evidence="9" type="ORF">HCN52_22310</name>
</gene>
<dbReference type="Gene3D" id="1.10.10.10">
    <property type="entry name" value="Winged helix-like DNA-binding domain superfamily/Winged helix DNA-binding domain"/>
    <property type="match status" value="1"/>
</dbReference>
<dbReference type="InterPro" id="IPR036388">
    <property type="entry name" value="WH-like_DNA-bd_sf"/>
</dbReference>
<dbReference type="InterPro" id="IPR013249">
    <property type="entry name" value="RNA_pol_sigma70_r4_t2"/>
</dbReference>
<evidence type="ECO:0000256" key="1">
    <source>
        <dbReference type="ARBA" id="ARBA00010641"/>
    </source>
</evidence>
<feature type="region of interest" description="Disordered" evidence="6">
    <location>
        <begin position="1"/>
        <end position="89"/>
    </location>
</feature>
<keyword evidence="2" id="KW-0805">Transcription regulation</keyword>
<evidence type="ECO:0000256" key="4">
    <source>
        <dbReference type="ARBA" id="ARBA00023125"/>
    </source>
</evidence>
<dbReference type="Pfam" id="PF08281">
    <property type="entry name" value="Sigma70_r4_2"/>
    <property type="match status" value="1"/>
</dbReference>
<comment type="caution">
    <text evidence="9">The sequence shown here is derived from an EMBL/GenBank/DDBJ whole genome shotgun (WGS) entry which is preliminary data.</text>
</comment>
<evidence type="ECO:0000259" key="7">
    <source>
        <dbReference type="Pfam" id="PF04542"/>
    </source>
</evidence>
<reference evidence="9 10" key="1">
    <citation type="submission" date="2020-03" db="EMBL/GenBank/DDBJ databases">
        <title>Draft genome of Streptomyces sp. ventii, isolated from the Axial Seamount in the Pacific Ocean, and resequencing of the two type strains Streptomyces lonarensis strain NCL 716 and Streptomyces bohaiensis strain 11A07.</title>
        <authorList>
            <person name="Loughran R.M."/>
            <person name="Pfannmuller K.M."/>
            <person name="Wasson B.J."/>
            <person name="Deadmond M.C."/>
            <person name="Paddock B.E."/>
            <person name="Koyack M.J."/>
            <person name="Gallegos D.A."/>
            <person name="Mitchell E.A."/>
            <person name="Ushijima B."/>
            <person name="Saw J.H."/>
            <person name="Mcphail K.L."/>
            <person name="Videau P."/>
        </authorList>
    </citation>
    <scope>NUCLEOTIDE SEQUENCE [LARGE SCALE GENOMIC DNA]</scope>
    <source>
        <strain evidence="9 10">11A07</strain>
    </source>
</reference>
<dbReference type="InterPro" id="IPR013324">
    <property type="entry name" value="RNA_pol_sigma_r3/r4-like"/>
</dbReference>
<dbReference type="InterPro" id="IPR014284">
    <property type="entry name" value="RNA_pol_sigma-70_dom"/>
</dbReference>
<keyword evidence="3" id="KW-0731">Sigma factor</keyword>
<feature type="compositionally biased region" description="Basic residues" evidence="6">
    <location>
        <begin position="16"/>
        <end position="25"/>
    </location>
</feature>
<dbReference type="InterPro" id="IPR039425">
    <property type="entry name" value="RNA_pol_sigma-70-like"/>
</dbReference>
<keyword evidence="5" id="KW-0804">Transcription</keyword>
<evidence type="ECO:0000313" key="10">
    <source>
        <dbReference type="Proteomes" id="UP000727056"/>
    </source>
</evidence>
<dbReference type="EMBL" id="JAAVJC010000348">
    <property type="protein sequence ID" value="NJQ17591.1"/>
    <property type="molecule type" value="Genomic_DNA"/>
</dbReference>
<evidence type="ECO:0000256" key="5">
    <source>
        <dbReference type="ARBA" id="ARBA00023163"/>
    </source>
</evidence>
<name>A0ABX1CGX0_9ACTN</name>